<name>A0AAU0UIB0_9FIRM</name>
<proteinExistence type="predicted"/>
<keyword evidence="1" id="KW-0560">Oxidoreductase</keyword>
<feature type="domain" description="Pyruvate/ketoisovalerate oxidoreductase catalytic" evidence="2">
    <location>
        <begin position="10"/>
        <end position="172"/>
    </location>
</feature>
<dbReference type="Pfam" id="PF01558">
    <property type="entry name" value="POR"/>
    <property type="match status" value="1"/>
</dbReference>
<dbReference type="KEGG" id="dbc:MFMK1_000449"/>
<gene>
    <name evidence="3" type="ORF">MFMK1_000449</name>
</gene>
<dbReference type="PANTHER" id="PTHR42730">
    <property type="entry name" value="2-OXOGLUTARATE SYNTHASE SUBUNIT KORC"/>
    <property type="match status" value="1"/>
</dbReference>
<sequence>MAKLLFAGFGGQGVLFTGQLLARCALREGYQVSWVPSYGPEMRGGTAHCGVIISRDKISSPVIDCPDILLAFNQPSLDKFAAEVAPEGAIILNSSLVTSLSPRADIRQYLIEANQWAEKLGAIKAANMVMLGALVKLSELVKKETILTELATLFPTDEKLIALNNQALTTGYRLLSDKK</sequence>
<dbReference type="EMBL" id="CP121694">
    <property type="protein sequence ID" value="WRO20665.1"/>
    <property type="molecule type" value="Genomic_DNA"/>
</dbReference>
<accession>A0AAU0UIB0</accession>
<organism evidence="3 4">
    <name type="scientific">Metallumcola ferriviriculae</name>
    <dbReference type="NCBI Taxonomy" id="3039180"/>
    <lineage>
        <taxon>Bacteria</taxon>
        <taxon>Bacillati</taxon>
        <taxon>Bacillota</taxon>
        <taxon>Clostridia</taxon>
        <taxon>Neomoorellales</taxon>
        <taxon>Desulfitibacteraceae</taxon>
        <taxon>Metallumcola</taxon>
    </lineage>
</organism>
<dbReference type="InterPro" id="IPR019752">
    <property type="entry name" value="Pyrv/ketoisovalerate_OxRed_cat"/>
</dbReference>
<reference evidence="3 4" key="1">
    <citation type="submission" date="2023-04" db="EMBL/GenBank/DDBJ databases">
        <authorList>
            <person name="Hsu D."/>
        </authorList>
    </citation>
    <scope>NUCLEOTIDE SEQUENCE [LARGE SCALE GENOMIC DNA]</scope>
    <source>
        <strain evidence="3 4">MK1</strain>
    </source>
</reference>
<evidence type="ECO:0000256" key="1">
    <source>
        <dbReference type="ARBA" id="ARBA00023002"/>
    </source>
</evidence>
<dbReference type="SUPFAM" id="SSF53323">
    <property type="entry name" value="Pyruvate-ferredoxin oxidoreductase, PFOR, domain III"/>
    <property type="match status" value="1"/>
</dbReference>
<dbReference type="Proteomes" id="UP001329915">
    <property type="component" value="Chromosome"/>
</dbReference>
<dbReference type="InterPro" id="IPR052554">
    <property type="entry name" value="2-oxoglutarate_synth_KorC"/>
</dbReference>
<evidence type="ECO:0000313" key="4">
    <source>
        <dbReference type="Proteomes" id="UP001329915"/>
    </source>
</evidence>
<dbReference type="AlphaFoldDB" id="A0AAU0UIB0"/>
<protein>
    <submittedName>
        <fullName evidence="3">2-oxoacid:acceptor oxidoreductase family protein</fullName>
    </submittedName>
</protein>
<keyword evidence="4" id="KW-1185">Reference proteome</keyword>
<dbReference type="PANTHER" id="PTHR42730:SF1">
    <property type="entry name" value="2-OXOGLUTARATE SYNTHASE SUBUNIT KORC"/>
    <property type="match status" value="1"/>
</dbReference>
<dbReference type="InterPro" id="IPR002869">
    <property type="entry name" value="Pyrv_flavodox_OxRed_cen"/>
</dbReference>
<dbReference type="RefSeq" id="WP_366923551.1">
    <property type="nucleotide sequence ID" value="NZ_CP121694.1"/>
</dbReference>
<dbReference type="GO" id="GO:0016903">
    <property type="term" value="F:oxidoreductase activity, acting on the aldehyde or oxo group of donors"/>
    <property type="evidence" value="ECO:0007669"/>
    <property type="project" value="InterPro"/>
</dbReference>
<evidence type="ECO:0000313" key="3">
    <source>
        <dbReference type="EMBL" id="WRO20665.1"/>
    </source>
</evidence>
<evidence type="ECO:0000259" key="2">
    <source>
        <dbReference type="Pfam" id="PF01558"/>
    </source>
</evidence>
<dbReference type="Gene3D" id="3.40.920.10">
    <property type="entry name" value="Pyruvate-ferredoxin oxidoreductase, PFOR, domain III"/>
    <property type="match status" value="1"/>
</dbReference>